<keyword evidence="4" id="KW-0804">Transcription</keyword>
<comment type="subcellular location">
    <subcellularLocation>
        <location evidence="1">Cytoplasm</location>
    </subcellularLocation>
</comment>
<dbReference type="AlphaFoldDB" id="A0A2V4L069"/>
<dbReference type="OrthoDB" id="5522755at2"/>
<gene>
    <name evidence="6" type="ORF">DMO17_07030</name>
</gene>
<proteinExistence type="predicted"/>
<keyword evidence="3" id="KW-0238">DNA-binding</keyword>
<feature type="domain" description="HTH marR-type" evidence="5">
    <location>
        <begin position="3"/>
        <end position="138"/>
    </location>
</feature>
<evidence type="ECO:0000256" key="4">
    <source>
        <dbReference type="ARBA" id="ARBA00023163"/>
    </source>
</evidence>
<sequence>MTATTLFDLIERLTSLMRIWNRQHPLLAELQPIQVSALVYLSRCNRYSNTPLAVTEYLGLTKGTVSQSLKALEAKGLIEKVQDPHDRRSVHLELTVPARELLAAIAPPQFLVAALEQLGERAQALEALFGDLLRQIQRNQDVPGFGLCHTCRFHQQLDGAPFCGLTQEPLRQSDSELICREHQPPQAA</sequence>
<dbReference type="InterPro" id="IPR023187">
    <property type="entry name" value="Tscrpt_reg_MarR-type_CS"/>
</dbReference>
<evidence type="ECO:0000313" key="7">
    <source>
        <dbReference type="Proteomes" id="UP000248146"/>
    </source>
</evidence>
<dbReference type="RefSeq" id="WP_110681781.1">
    <property type="nucleotide sequence ID" value="NZ_QJRX01000003.1"/>
</dbReference>
<evidence type="ECO:0000313" key="6">
    <source>
        <dbReference type="EMBL" id="PYC27485.1"/>
    </source>
</evidence>
<evidence type="ECO:0000259" key="5">
    <source>
        <dbReference type="PROSITE" id="PS50995"/>
    </source>
</evidence>
<dbReference type="GO" id="GO:0005737">
    <property type="term" value="C:cytoplasm"/>
    <property type="evidence" value="ECO:0007669"/>
    <property type="project" value="UniProtKB-SubCell"/>
</dbReference>
<dbReference type="PRINTS" id="PR00598">
    <property type="entry name" value="HTHMARR"/>
</dbReference>
<dbReference type="PROSITE" id="PS01117">
    <property type="entry name" value="HTH_MARR_1"/>
    <property type="match status" value="1"/>
</dbReference>
<protein>
    <submittedName>
        <fullName evidence="6">MarR family transcriptional regulator</fullName>
    </submittedName>
</protein>
<keyword evidence="2" id="KW-0805">Transcription regulation</keyword>
<dbReference type="InterPro" id="IPR000835">
    <property type="entry name" value="HTH_MarR-typ"/>
</dbReference>
<dbReference type="Proteomes" id="UP000248146">
    <property type="component" value="Unassembled WGS sequence"/>
</dbReference>
<dbReference type="GO" id="GO:0003700">
    <property type="term" value="F:DNA-binding transcription factor activity"/>
    <property type="evidence" value="ECO:0007669"/>
    <property type="project" value="InterPro"/>
</dbReference>
<dbReference type="GO" id="GO:0003677">
    <property type="term" value="F:DNA binding"/>
    <property type="evidence" value="ECO:0007669"/>
    <property type="project" value="UniProtKB-KW"/>
</dbReference>
<dbReference type="SUPFAM" id="SSF46785">
    <property type="entry name" value="Winged helix' DNA-binding domain"/>
    <property type="match status" value="1"/>
</dbReference>
<dbReference type="Gene3D" id="1.10.10.10">
    <property type="entry name" value="Winged helix-like DNA-binding domain superfamily/Winged helix DNA-binding domain"/>
    <property type="match status" value="1"/>
</dbReference>
<dbReference type="PANTHER" id="PTHR33164">
    <property type="entry name" value="TRANSCRIPTIONAL REGULATOR, MARR FAMILY"/>
    <property type="match status" value="1"/>
</dbReference>
<dbReference type="InterPro" id="IPR039422">
    <property type="entry name" value="MarR/SlyA-like"/>
</dbReference>
<dbReference type="InterPro" id="IPR036388">
    <property type="entry name" value="WH-like_DNA-bd_sf"/>
</dbReference>
<dbReference type="GO" id="GO:0006950">
    <property type="term" value="P:response to stress"/>
    <property type="evidence" value="ECO:0007669"/>
    <property type="project" value="TreeGrafter"/>
</dbReference>
<name>A0A2V4L069_AQUAC</name>
<accession>A0A2V4L069</accession>
<dbReference type="EMBL" id="QJRX01000003">
    <property type="protein sequence ID" value="PYC27485.1"/>
    <property type="molecule type" value="Genomic_DNA"/>
</dbReference>
<evidence type="ECO:0000256" key="2">
    <source>
        <dbReference type="ARBA" id="ARBA00023015"/>
    </source>
</evidence>
<dbReference type="InterPro" id="IPR036390">
    <property type="entry name" value="WH_DNA-bd_sf"/>
</dbReference>
<dbReference type="PROSITE" id="PS50995">
    <property type="entry name" value="HTH_MARR_2"/>
    <property type="match status" value="1"/>
</dbReference>
<dbReference type="PANTHER" id="PTHR33164:SF5">
    <property type="entry name" value="ORGANIC HYDROPEROXIDE RESISTANCE TRANSCRIPTIONAL REGULATOR"/>
    <property type="match status" value="1"/>
</dbReference>
<evidence type="ECO:0000256" key="3">
    <source>
        <dbReference type="ARBA" id="ARBA00023125"/>
    </source>
</evidence>
<evidence type="ECO:0000256" key="1">
    <source>
        <dbReference type="ARBA" id="ARBA00004496"/>
    </source>
</evidence>
<dbReference type="Pfam" id="PF12802">
    <property type="entry name" value="MarR_2"/>
    <property type="match status" value="1"/>
</dbReference>
<reference evidence="6 7" key="1">
    <citation type="submission" date="2018-06" db="EMBL/GenBank/DDBJ databases">
        <title>Pseudomonas diversity within urban Lake Michigan freshwaters.</title>
        <authorList>
            <person name="Batrich M."/>
            <person name="Hatzopoulos T."/>
            <person name="Putonti C."/>
        </authorList>
    </citation>
    <scope>NUCLEOTIDE SEQUENCE [LARGE SCALE GENOMIC DNA]</scope>
    <source>
        <strain evidence="6 7">MB-090714</strain>
    </source>
</reference>
<dbReference type="SMART" id="SM00347">
    <property type="entry name" value="HTH_MARR"/>
    <property type="match status" value="1"/>
</dbReference>
<comment type="caution">
    <text evidence="6">The sequence shown here is derived from an EMBL/GenBank/DDBJ whole genome shotgun (WGS) entry which is preliminary data.</text>
</comment>
<organism evidence="6 7">
    <name type="scientific">Aquipseudomonas alcaligenes</name>
    <name type="common">Pseudomonas alcaligenes</name>
    <dbReference type="NCBI Taxonomy" id="43263"/>
    <lineage>
        <taxon>Bacteria</taxon>
        <taxon>Pseudomonadati</taxon>
        <taxon>Pseudomonadota</taxon>
        <taxon>Gammaproteobacteria</taxon>
        <taxon>Pseudomonadales</taxon>
        <taxon>Pseudomonadaceae</taxon>
        <taxon>Aquipseudomonas</taxon>
    </lineage>
</organism>